<feature type="non-terminal residue" evidence="1">
    <location>
        <position position="1"/>
    </location>
</feature>
<organism evidence="1 2">
    <name type="scientific">Kipferlia bialata</name>
    <dbReference type="NCBI Taxonomy" id="797122"/>
    <lineage>
        <taxon>Eukaryota</taxon>
        <taxon>Metamonada</taxon>
        <taxon>Carpediemonas-like organisms</taxon>
        <taxon>Kipferlia</taxon>
    </lineage>
</organism>
<dbReference type="GO" id="GO:0003899">
    <property type="term" value="F:DNA-directed RNA polymerase activity"/>
    <property type="evidence" value="ECO:0007669"/>
    <property type="project" value="InterPro"/>
</dbReference>
<dbReference type="Gene3D" id="2.40.50.140">
    <property type="entry name" value="Nucleic acid-binding proteins"/>
    <property type="match status" value="1"/>
</dbReference>
<name>A0A391NUV4_9EUKA</name>
<evidence type="ECO:0000313" key="2">
    <source>
        <dbReference type="Proteomes" id="UP000265618"/>
    </source>
</evidence>
<protein>
    <submittedName>
        <fullName evidence="1">RNA polymerase, Rpb8</fullName>
    </submittedName>
</protein>
<keyword evidence="2" id="KW-1185">Reference proteome</keyword>
<dbReference type="AlphaFoldDB" id="A0A391NUV4"/>
<dbReference type="EMBL" id="BDIP01006952">
    <property type="protein sequence ID" value="GCA64340.1"/>
    <property type="molecule type" value="Genomic_DNA"/>
</dbReference>
<reference evidence="1 2" key="1">
    <citation type="journal article" date="2018" name="PLoS ONE">
        <title>The draft genome of Kipferlia bialata reveals reductive genome evolution in fornicate parasites.</title>
        <authorList>
            <person name="Tanifuji G."/>
            <person name="Takabayashi S."/>
            <person name="Kume K."/>
            <person name="Takagi M."/>
            <person name="Nakayama T."/>
            <person name="Kamikawa R."/>
            <person name="Inagaki Y."/>
            <person name="Hashimoto T."/>
        </authorList>
    </citation>
    <scope>NUCLEOTIDE SEQUENCE [LARGE SCALE GENOMIC DNA]</scope>
    <source>
        <strain evidence="1">NY0173</strain>
    </source>
</reference>
<dbReference type="Proteomes" id="UP000265618">
    <property type="component" value="Unassembled WGS sequence"/>
</dbReference>
<dbReference type="GO" id="GO:0006351">
    <property type="term" value="P:DNA-templated transcription"/>
    <property type="evidence" value="ECO:0007669"/>
    <property type="project" value="InterPro"/>
</dbReference>
<accession>A0A391NUV4</accession>
<gene>
    <name evidence="1" type="ORF">KIPB_013992</name>
</gene>
<dbReference type="InterPro" id="IPR005570">
    <property type="entry name" value="RPABC3"/>
</dbReference>
<dbReference type="InterPro" id="IPR012340">
    <property type="entry name" value="NA-bd_OB-fold"/>
</dbReference>
<sequence length="40" mass="4578">TVYVSFGGLILELVGPFQRLRGFRLDQVAYLLLKFQEAGY</sequence>
<dbReference type="OrthoDB" id="20018at2759"/>
<dbReference type="SUPFAM" id="SSF50249">
    <property type="entry name" value="Nucleic acid-binding proteins"/>
    <property type="match status" value="1"/>
</dbReference>
<dbReference type="Pfam" id="PF03870">
    <property type="entry name" value="RNA_pol_Rpb8"/>
    <property type="match status" value="1"/>
</dbReference>
<comment type="caution">
    <text evidence="1">The sequence shown here is derived from an EMBL/GenBank/DDBJ whole genome shotgun (WGS) entry which is preliminary data.</text>
</comment>
<proteinExistence type="predicted"/>
<evidence type="ECO:0000313" key="1">
    <source>
        <dbReference type="EMBL" id="GCA64340.1"/>
    </source>
</evidence>